<protein>
    <recommendedName>
        <fullName evidence="3">ABC transporter permease</fullName>
    </recommendedName>
</protein>
<keyword evidence="2" id="KW-1185">Reference proteome</keyword>
<proteinExistence type="predicted"/>
<dbReference type="RefSeq" id="WP_307199924.1">
    <property type="nucleotide sequence ID" value="NZ_JAUSSU010000001.1"/>
</dbReference>
<dbReference type="EMBL" id="JAUSSU010000001">
    <property type="protein sequence ID" value="MDQ0110654.1"/>
    <property type="molecule type" value="Genomic_DNA"/>
</dbReference>
<reference evidence="1 2" key="1">
    <citation type="submission" date="2023-07" db="EMBL/GenBank/DDBJ databases">
        <title>Sorghum-associated microbial communities from plants grown in Nebraska, USA.</title>
        <authorList>
            <person name="Schachtman D."/>
        </authorList>
    </citation>
    <scope>NUCLEOTIDE SEQUENCE [LARGE SCALE GENOMIC DNA]</scope>
    <source>
        <strain evidence="1 2">CC482</strain>
    </source>
</reference>
<gene>
    <name evidence="1" type="ORF">J2T15_000070</name>
</gene>
<evidence type="ECO:0000313" key="1">
    <source>
        <dbReference type="EMBL" id="MDQ0110654.1"/>
    </source>
</evidence>
<evidence type="ECO:0008006" key="3">
    <source>
        <dbReference type="Google" id="ProtNLM"/>
    </source>
</evidence>
<evidence type="ECO:0000313" key="2">
    <source>
        <dbReference type="Proteomes" id="UP001229346"/>
    </source>
</evidence>
<dbReference type="Proteomes" id="UP001229346">
    <property type="component" value="Unassembled WGS sequence"/>
</dbReference>
<name>A0ABT9TWW4_PAEHA</name>
<comment type="caution">
    <text evidence="1">The sequence shown here is derived from an EMBL/GenBank/DDBJ whole genome shotgun (WGS) entry which is preliminary data.</text>
</comment>
<accession>A0ABT9TWW4</accession>
<organism evidence="1 2">
    <name type="scientific">Paenibacillus harenae</name>
    <dbReference type="NCBI Taxonomy" id="306543"/>
    <lineage>
        <taxon>Bacteria</taxon>
        <taxon>Bacillati</taxon>
        <taxon>Bacillota</taxon>
        <taxon>Bacilli</taxon>
        <taxon>Bacillales</taxon>
        <taxon>Paenibacillaceae</taxon>
        <taxon>Paenibacillus</taxon>
    </lineage>
</organism>
<sequence length="161" mass="17072">MNNAQRALLIAAGLFLTIALITLVVNLFGSAQEASKQAQDDFSSMQTELSAAAFDGYDNTTMTGSQVLNALRKFGGRSNFGIQVITGKNQAASSSGTWYYNTINVDSSNTSYGTKTGIGVNVLTSALDETNPHYINPSGKFKGTVIRDKNGAVSGIVFDQQ</sequence>